<keyword evidence="2 6" id="KW-0812">Transmembrane</keyword>
<dbReference type="PANTHER" id="PTHR31794:SF4">
    <property type="entry name" value="AUXIN EFFLUX TRANSPORTER FAMILY PROTEIN (EUROFUNG)"/>
    <property type="match status" value="1"/>
</dbReference>
<feature type="transmembrane region" description="Helical" evidence="6">
    <location>
        <begin position="45"/>
        <end position="64"/>
    </location>
</feature>
<evidence type="ECO:0000256" key="6">
    <source>
        <dbReference type="SAM" id="Phobius"/>
    </source>
</evidence>
<dbReference type="AlphaFoldDB" id="A0A2R6NLX1"/>
<feature type="transmembrane region" description="Helical" evidence="6">
    <location>
        <begin position="375"/>
        <end position="397"/>
    </location>
</feature>
<comment type="caution">
    <text evidence="7">The sequence shown here is derived from an EMBL/GenBank/DDBJ whole genome shotgun (WGS) entry which is preliminary data.</text>
</comment>
<sequence length="459" mass="49866">MSDSSKSFGAAFSGALEGTISVLLTLFVGYYVARKGLVDHKTVNRITRLCAELFLPCLIIVQMGPQLTAKKLGSLWILPLWGLASTLLAHLLGWFGQAVFRTRWWLIVAAGRPNSSALPLLLLQSLESTGILDALSQHGESAKDTLDRAKSLILLNVVVQQTFTFQIAPSVLKKDREIHGKATDEDDDTEGGNTLSATSSERQGGNINPIIQDTERVGLLQDQDGHAYGTGDAEANYPEALSPIVDEPDIHWPASLGFMEQPVKMTISKMSPPLIGAIVALVIGLVPPLHDLFYSRDSPMYTSVTQSAQNLGELFVSLQMFTVGAELALVPHAKPGWIPTIYAMFIRFVMMPTLSLLFVWTTAGRDCSNQTDWSAVSRFLLILIPSGPSAMLLANVAELVDVDQGPVAAYLTISARLSFSSRMVSFSSYLLSQYFFSPLMAIVTSLALTVVEDASKRIS</sequence>
<evidence type="ECO:0000313" key="7">
    <source>
        <dbReference type="EMBL" id="PSR73337.1"/>
    </source>
</evidence>
<dbReference type="Proteomes" id="UP000186601">
    <property type="component" value="Unassembled WGS sequence"/>
</dbReference>
<dbReference type="InterPro" id="IPR004776">
    <property type="entry name" value="Mem_transp_PIN-like"/>
</dbReference>
<feature type="transmembrane region" description="Helical" evidence="6">
    <location>
        <begin position="12"/>
        <end position="33"/>
    </location>
</feature>
<dbReference type="STRING" id="98765.A0A2R6NLX1"/>
<evidence type="ECO:0000313" key="8">
    <source>
        <dbReference type="Proteomes" id="UP000186601"/>
    </source>
</evidence>
<feature type="transmembrane region" description="Helical" evidence="6">
    <location>
        <begin position="76"/>
        <end position="95"/>
    </location>
</feature>
<protein>
    <recommendedName>
        <fullName evidence="9">PIN-like protein</fullName>
    </recommendedName>
</protein>
<gene>
    <name evidence="7" type="ORF">PHLCEN_2v10802</name>
</gene>
<dbReference type="GO" id="GO:0055085">
    <property type="term" value="P:transmembrane transport"/>
    <property type="evidence" value="ECO:0007669"/>
    <property type="project" value="InterPro"/>
</dbReference>
<dbReference type="GO" id="GO:0005783">
    <property type="term" value="C:endoplasmic reticulum"/>
    <property type="evidence" value="ECO:0007669"/>
    <property type="project" value="TreeGrafter"/>
</dbReference>
<evidence type="ECO:0000256" key="2">
    <source>
        <dbReference type="ARBA" id="ARBA00022692"/>
    </source>
</evidence>
<dbReference type="OrthoDB" id="191139at2759"/>
<keyword evidence="4 6" id="KW-0472">Membrane</keyword>
<feature type="transmembrane region" description="Helical" evidence="6">
    <location>
        <begin position="274"/>
        <end position="294"/>
    </location>
</feature>
<evidence type="ECO:0000256" key="4">
    <source>
        <dbReference type="ARBA" id="ARBA00023136"/>
    </source>
</evidence>
<reference evidence="7 8" key="1">
    <citation type="submission" date="2018-02" db="EMBL/GenBank/DDBJ databases">
        <title>Genome sequence of the basidiomycete white-rot fungus Phlebia centrifuga.</title>
        <authorList>
            <person name="Granchi Z."/>
            <person name="Peng M."/>
            <person name="de Vries R.P."/>
            <person name="Hilden K."/>
            <person name="Makela M.R."/>
            <person name="Grigoriev I."/>
            <person name="Riley R."/>
        </authorList>
    </citation>
    <scope>NUCLEOTIDE SEQUENCE [LARGE SCALE GENOMIC DNA]</scope>
    <source>
        <strain evidence="7 8">FBCC195</strain>
    </source>
</reference>
<dbReference type="PANTHER" id="PTHR31794">
    <property type="entry name" value="AUXIN EFFLUX TRANSPORTER FAMILY PROTEIN (EUROFUNG)"/>
    <property type="match status" value="1"/>
</dbReference>
<accession>A0A2R6NLX1</accession>
<evidence type="ECO:0000256" key="5">
    <source>
        <dbReference type="SAM" id="MobiDB-lite"/>
    </source>
</evidence>
<dbReference type="GO" id="GO:0016020">
    <property type="term" value="C:membrane"/>
    <property type="evidence" value="ECO:0007669"/>
    <property type="project" value="UniProtKB-SubCell"/>
</dbReference>
<organism evidence="7 8">
    <name type="scientific">Hermanssonia centrifuga</name>
    <dbReference type="NCBI Taxonomy" id="98765"/>
    <lineage>
        <taxon>Eukaryota</taxon>
        <taxon>Fungi</taxon>
        <taxon>Dikarya</taxon>
        <taxon>Basidiomycota</taxon>
        <taxon>Agaricomycotina</taxon>
        <taxon>Agaricomycetes</taxon>
        <taxon>Polyporales</taxon>
        <taxon>Meruliaceae</taxon>
        <taxon>Hermanssonia</taxon>
    </lineage>
</organism>
<keyword evidence="3 6" id="KW-1133">Transmembrane helix</keyword>
<name>A0A2R6NLX1_9APHY</name>
<keyword evidence="8" id="KW-1185">Reference proteome</keyword>
<evidence type="ECO:0000256" key="1">
    <source>
        <dbReference type="ARBA" id="ARBA00004141"/>
    </source>
</evidence>
<feature type="transmembrane region" description="Helical" evidence="6">
    <location>
        <begin position="431"/>
        <end position="451"/>
    </location>
</feature>
<evidence type="ECO:0000256" key="3">
    <source>
        <dbReference type="ARBA" id="ARBA00022989"/>
    </source>
</evidence>
<feature type="compositionally biased region" description="Polar residues" evidence="5">
    <location>
        <begin position="193"/>
        <end position="208"/>
    </location>
</feature>
<evidence type="ECO:0008006" key="9">
    <source>
        <dbReference type="Google" id="ProtNLM"/>
    </source>
</evidence>
<dbReference type="Pfam" id="PF03547">
    <property type="entry name" value="Mem_trans"/>
    <property type="match status" value="1"/>
</dbReference>
<proteinExistence type="predicted"/>
<feature type="transmembrane region" description="Helical" evidence="6">
    <location>
        <begin position="341"/>
        <end position="363"/>
    </location>
</feature>
<feature type="region of interest" description="Disordered" evidence="5">
    <location>
        <begin position="181"/>
        <end position="208"/>
    </location>
</feature>
<comment type="subcellular location">
    <subcellularLocation>
        <location evidence="1">Membrane</location>
        <topology evidence="1">Multi-pass membrane protein</topology>
    </subcellularLocation>
</comment>
<dbReference type="EMBL" id="MLYV02001082">
    <property type="protein sequence ID" value="PSR73337.1"/>
    <property type="molecule type" value="Genomic_DNA"/>
</dbReference>